<evidence type="ECO:0000313" key="5">
    <source>
        <dbReference type="Proteomes" id="UP001438953"/>
    </source>
</evidence>
<dbReference type="SUPFAM" id="SSF51445">
    <property type="entry name" value="(Trans)glycosidases"/>
    <property type="match status" value="1"/>
</dbReference>
<protein>
    <submittedName>
        <fullName evidence="4">Glycoside hydrolase TIM-barrel-like domain-containing protein</fullName>
    </submittedName>
</protein>
<keyword evidence="5" id="KW-1185">Reference proteome</keyword>
<dbReference type="RefSeq" id="WP_350934041.1">
    <property type="nucleotide sequence ID" value="NZ_JAYWLC010000001.1"/>
</dbReference>
<reference evidence="4 5" key="2">
    <citation type="submission" date="2024-06" db="EMBL/GenBank/DDBJ databases">
        <title>Thioclava kandeliae sp. nov. from a rhizosphere soil sample of Kandelia candel in a mangrove.</title>
        <authorList>
            <person name="Mu T."/>
        </authorList>
    </citation>
    <scope>NUCLEOTIDE SEQUENCE [LARGE SCALE GENOMIC DNA]</scope>
    <source>
        <strain evidence="4 5">CPCC 100088</strain>
    </source>
</reference>
<dbReference type="EMBL" id="JAYWLC010000001">
    <property type="protein sequence ID" value="MER5170230.1"/>
    <property type="molecule type" value="Genomic_DNA"/>
</dbReference>
<organism evidence="4 5">
    <name type="scientific">Thioclava kandeliae</name>
    <dbReference type="NCBI Taxonomy" id="3070818"/>
    <lineage>
        <taxon>Bacteria</taxon>
        <taxon>Pseudomonadati</taxon>
        <taxon>Pseudomonadota</taxon>
        <taxon>Alphaproteobacteria</taxon>
        <taxon>Rhodobacterales</taxon>
        <taxon>Paracoccaceae</taxon>
        <taxon>Thioclava</taxon>
    </lineage>
</organism>
<evidence type="ECO:0000259" key="2">
    <source>
        <dbReference type="Pfam" id="PF13550"/>
    </source>
</evidence>
<dbReference type="Gene3D" id="3.20.20.80">
    <property type="entry name" value="Glycosidases"/>
    <property type="match status" value="1"/>
</dbReference>
<dbReference type="Pfam" id="PF13547">
    <property type="entry name" value="GTA_TIM"/>
    <property type="match status" value="1"/>
</dbReference>
<dbReference type="Proteomes" id="UP001438953">
    <property type="component" value="Unassembled WGS sequence"/>
</dbReference>
<dbReference type="InterPro" id="IPR032876">
    <property type="entry name" value="J_dom"/>
</dbReference>
<dbReference type="Pfam" id="PF13550">
    <property type="entry name" value="Phage-tail_3"/>
    <property type="match status" value="1"/>
</dbReference>
<dbReference type="Pfam" id="PF23666">
    <property type="entry name" value="Rcc01698_C"/>
    <property type="match status" value="1"/>
</dbReference>
<feature type="domain" description="Rcc01698-like C-terminal" evidence="3">
    <location>
        <begin position="1045"/>
        <end position="1145"/>
    </location>
</feature>
<comment type="caution">
    <text evidence="4">The sequence shown here is derived from an EMBL/GenBank/DDBJ whole genome shotgun (WGS) entry which is preliminary data.</text>
</comment>
<dbReference type="InterPro" id="IPR017853">
    <property type="entry name" value="GH"/>
</dbReference>
<evidence type="ECO:0000259" key="1">
    <source>
        <dbReference type="Pfam" id="PF13547"/>
    </source>
</evidence>
<name>A0ABV1SBF0_9RHOB</name>
<accession>A0ABV1SBF0</accession>
<evidence type="ECO:0000259" key="3">
    <source>
        <dbReference type="Pfam" id="PF23666"/>
    </source>
</evidence>
<dbReference type="InterPro" id="IPR025195">
    <property type="entry name" value="GTA_TIM_dom"/>
</dbReference>
<dbReference type="CDD" id="cd19607">
    <property type="entry name" value="GTA_TIM-barrel-like"/>
    <property type="match status" value="1"/>
</dbReference>
<dbReference type="InterPro" id="IPR056490">
    <property type="entry name" value="Rcc01698_C"/>
</dbReference>
<feature type="domain" description="Tip attachment protein J" evidence="2">
    <location>
        <begin position="797"/>
        <end position="953"/>
    </location>
</feature>
<proteinExistence type="predicted"/>
<gene>
    <name evidence="4" type="ORF">VSX56_00455</name>
</gene>
<reference evidence="4 5" key="1">
    <citation type="submission" date="2024-01" db="EMBL/GenBank/DDBJ databases">
        <authorList>
            <person name="Deng Y."/>
            <person name="Su J."/>
        </authorList>
    </citation>
    <scope>NUCLEOTIDE SEQUENCE [LARGE SCALE GENOMIC DNA]</scope>
    <source>
        <strain evidence="4 5">CPCC 100088</strain>
    </source>
</reference>
<sequence length="1301" mass="140628">MATILLGAAGAAIGGGFGGTVLGLSGAVIGRAVGATLGRAIDQRLLGTGSQSVETGKVSQFRLSSASEGTPVPMLWGGMRLAGQVIWATRFRESASTQKSGKATGSSVKTTSYAYSVSLALALCEGQILRVGRIWADGQILDMAGIDCRVYPGSEDQEPDPKIEAVEGEGLAPAYRGIAYVVFEDLALAQFGNRVPQLTFEVFRAADPDLEGEPEGYESCVEGVALIPGTGEYSLATTPVYFSGEEGGSSKVMNLNASGGQTDLSTSLEALDGDLPACQAVSLVVSWFGSDLRAGHCQIRPRVNELTGEGKNMPWSVSGIGRQAAGKVAYNTEGDLYGGTPTDQSVIEAIQSLRASGKFVTFYPFILMEQIAGNALPNPWAPDEEQPALPWRGRITTELAPGLVGTTDRTAAAADEVALFFGQAASDDFPSTDDGIGYSGPAEWSMRRFILHYAHLCAKAGGVDAFCVGTEMCALTQIRDGEDGFPAVEALRVLAGELREILGATCKIGYAADWSEYFGYSSHEGNRYFHLDPLWSDAAIDFVGIDNYLPLSDWREGEEHADAAWPAIHHLAYLQSNIEGGEYYDWYYATDTHRDLQIRTPITDGEGEPWIWRAKDFRGWWENRHYARINGVRATAPTAWLPQMKPIWFTEFGCAAIDKGTNQPNKFLDPKSSESMLPYYSNGRRDELIQMQYLRAMTDWWQTALHNPVSAVYGGPMIDMTKAHIWCWDARPWPEFPARDDLWTDAANYGRGHWLSGRATAQPLSRVVAEICQAGGLAAIDVSGLRGAVRGYIAQSGESPRAMLQSLMLAYGFDAIERDGLLRFVMRSGQVDRVLEEANWALGDDDSSVTQTRAAEAEMSGRVRLGYVEAEGEYTARVVEAISAQSQDHGTNSSSEVDVALHRPQAVAIVERWLAEAQMARDVIRFTLPPSLTGIGAGDVVAIEGARYRIDRVDLAGAATMEAVRIEAGLYEPSDAAEASVSVTRFYAPVPVTAQFMDLPLLTGEEVPYAPHLAVTASPCPGTVAVYDGSSDSDYQLNSTLSNRASIGQTLGGLTSARAGLWDRGPSLRIKLVSGELQSVSEAQVLAGANVMAIGDGSSGNWEIFQFATANLVAENTYDLSLRLRGQLGSDALMPDLWPEGSVVVALDGQVDQITLAQSQRNIARHYRIGSARRSYDDPSYLHLIESFRGNGLRPYAPAHLRIEAQGDGWMASWIRRTRIDGDAWLEQEVPLGETQERYRVRILGENDAVLREAETAGATWSYTEAQCAADLAVSPKLVLEVAQLSDLYGAGLAARLQLAG</sequence>
<feature type="domain" description="GTA TIM-barrel-like" evidence="1">
    <location>
        <begin position="444"/>
        <end position="737"/>
    </location>
</feature>
<evidence type="ECO:0000313" key="4">
    <source>
        <dbReference type="EMBL" id="MER5170230.1"/>
    </source>
</evidence>